<gene>
    <name evidence="3" type="ORF">SO802_011706</name>
</gene>
<proteinExistence type="predicted"/>
<keyword evidence="4" id="KW-1185">Reference proteome</keyword>
<dbReference type="AlphaFoldDB" id="A0AAW2D489"/>
<evidence type="ECO:0000256" key="1">
    <source>
        <dbReference type="SAM" id="MobiDB-lite"/>
    </source>
</evidence>
<feature type="domain" description="Myb/SANT-like" evidence="2">
    <location>
        <begin position="74"/>
        <end position="129"/>
    </location>
</feature>
<feature type="compositionally biased region" description="Basic and acidic residues" evidence="1">
    <location>
        <begin position="12"/>
        <end position="25"/>
    </location>
</feature>
<dbReference type="PANTHER" id="PTHR46929:SF13">
    <property type="entry name" value="MYB_SANT-LIKE DNA-BINDING DOMAIN PROTEIN"/>
    <property type="match status" value="1"/>
</dbReference>
<evidence type="ECO:0000313" key="4">
    <source>
        <dbReference type="Proteomes" id="UP001459277"/>
    </source>
</evidence>
<evidence type="ECO:0000313" key="3">
    <source>
        <dbReference type="EMBL" id="KAL0004145.1"/>
    </source>
</evidence>
<sequence>MGVDPDESLIAKVDEELLHSHHERMAPTPREDDEDARQEDIIRDSIASAMWQNYVQIMGKISKKNGGDLSKEVQWSSVMDDALVDAFLHQVIIGGRVNGAFTSKAYDDIMKELVENFDMEINKDKVKNR</sequence>
<evidence type="ECO:0000259" key="2">
    <source>
        <dbReference type="Pfam" id="PF12776"/>
    </source>
</evidence>
<feature type="region of interest" description="Disordered" evidence="1">
    <location>
        <begin position="1"/>
        <end position="38"/>
    </location>
</feature>
<name>A0AAW2D489_9ROSI</name>
<organism evidence="3 4">
    <name type="scientific">Lithocarpus litseifolius</name>
    <dbReference type="NCBI Taxonomy" id="425828"/>
    <lineage>
        <taxon>Eukaryota</taxon>
        <taxon>Viridiplantae</taxon>
        <taxon>Streptophyta</taxon>
        <taxon>Embryophyta</taxon>
        <taxon>Tracheophyta</taxon>
        <taxon>Spermatophyta</taxon>
        <taxon>Magnoliopsida</taxon>
        <taxon>eudicotyledons</taxon>
        <taxon>Gunneridae</taxon>
        <taxon>Pentapetalae</taxon>
        <taxon>rosids</taxon>
        <taxon>fabids</taxon>
        <taxon>Fagales</taxon>
        <taxon>Fagaceae</taxon>
        <taxon>Lithocarpus</taxon>
    </lineage>
</organism>
<protein>
    <recommendedName>
        <fullName evidence="2">Myb/SANT-like domain-containing protein</fullName>
    </recommendedName>
</protein>
<dbReference type="EMBL" id="JAZDWU010000004">
    <property type="protein sequence ID" value="KAL0004145.1"/>
    <property type="molecule type" value="Genomic_DNA"/>
</dbReference>
<dbReference type="InterPro" id="IPR024752">
    <property type="entry name" value="Myb/SANT-like_dom"/>
</dbReference>
<reference evidence="3 4" key="1">
    <citation type="submission" date="2024-01" db="EMBL/GenBank/DDBJ databases">
        <title>A telomere-to-telomere, gap-free genome of sweet tea (Lithocarpus litseifolius).</title>
        <authorList>
            <person name="Zhou J."/>
        </authorList>
    </citation>
    <scope>NUCLEOTIDE SEQUENCE [LARGE SCALE GENOMIC DNA]</scope>
    <source>
        <strain evidence="3">Zhou-2022a</strain>
        <tissue evidence="3">Leaf</tissue>
    </source>
</reference>
<comment type="caution">
    <text evidence="3">The sequence shown here is derived from an EMBL/GenBank/DDBJ whole genome shotgun (WGS) entry which is preliminary data.</text>
</comment>
<dbReference type="Pfam" id="PF12776">
    <property type="entry name" value="Myb_DNA-bind_3"/>
    <property type="match status" value="1"/>
</dbReference>
<dbReference type="Proteomes" id="UP001459277">
    <property type="component" value="Unassembled WGS sequence"/>
</dbReference>
<dbReference type="PANTHER" id="PTHR46929">
    <property type="entry name" value="EXPRESSED PROTEIN"/>
    <property type="match status" value="1"/>
</dbReference>
<accession>A0AAW2D489</accession>